<evidence type="ECO:0000313" key="4">
    <source>
        <dbReference type="EMBL" id="EEG93631.1"/>
    </source>
</evidence>
<dbReference type="PANTHER" id="PTHR43179:SF7">
    <property type="entry name" value="RHAMNOSYLTRANSFERASE WBBL"/>
    <property type="match status" value="1"/>
</dbReference>
<feature type="domain" description="Glycosyltransferase 2-like" evidence="1">
    <location>
        <begin position="94"/>
        <end position="220"/>
    </location>
</feature>
<dbReference type="InterPro" id="IPR048510">
    <property type="entry name" value="WsaF_N"/>
</dbReference>
<dbReference type="Gene3D" id="3.90.550.10">
    <property type="entry name" value="Spore Coat Polysaccharide Biosynthesis Protein SpsA, Chain A"/>
    <property type="match status" value="2"/>
</dbReference>
<protein>
    <submittedName>
        <fullName evidence="4">Glycosyltransferase, group 2 family protein</fullName>
        <ecNumber evidence="4">2.4.-.-</ecNumber>
    </submittedName>
</protein>
<name>C0FV27_9FIRM</name>
<dbReference type="Gene3D" id="3.40.50.2000">
    <property type="entry name" value="Glycogen Phosphorylase B"/>
    <property type="match status" value="1"/>
</dbReference>
<reference evidence="4 5" key="1">
    <citation type="submission" date="2009-02" db="EMBL/GenBank/DDBJ databases">
        <authorList>
            <person name="Fulton L."/>
            <person name="Clifton S."/>
            <person name="Fulton B."/>
            <person name="Xu J."/>
            <person name="Minx P."/>
            <person name="Pepin K.H."/>
            <person name="Johnson M."/>
            <person name="Bhonagiri V."/>
            <person name="Nash W.E."/>
            <person name="Mardis E.R."/>
            <person name="Wilson R.K."/>
        </authorList>
    </citation>
    <scope>NUCLEOTIDE SEQUENCE [LARGE SCALE GENOMIC DNA]</scope>
    <source>
        <strain evidence="4 5">DSM 16841</strain>
    </source>
</reference>
<dbReference type="Pfam" id="PF00535">
    <property type="entry name" value="Glycos_transf_2"/>
    <property type="match status" value="2"/>
</dbReference>
<dbReference type="Pfam" id="PF21374">
    <property type="entry name" value="WsaF_N"/>
    <property type="match status" value="1"/>
</dbReference>
<dbReference type="GO" id="GO:0030247">
    <property type="term" value="F:polysaccharide binding"/>
    <property type="evidence" value="ECO:0007669"/>
    <property type="project" value="InterPro"/>
</dbReference>
<dbReference type="eggNOG" id="COG1216">
    <property type="taxonomic scope" value="Bacteria"/>
</dbReference>
<dbReference type="RefSeq" id="WP_007886981.1">
    <property type="nucleotide sequence ID" value="NZ_ACFY01000096.1"/>
</dbReference>
<evidence type="ECO:0000259" key="2">
    <source>
        <dbReference type="Pfam" id="PF21374"/>
    </source>
</evidence>
<proteinExistence type="predicted"/>
<dbReference type="EC" id="2.4.-.-" evidence="4"/>
<sequence>MKSRLWEGEQRVKSAMIGIAVYKKEHYGKNTEACSNYKRGSKKSSENKKGLKVLKNQGPEIFKQRLSASVNYEPGYGRVKKEKLKNYSGEILFSIVMPVYNVEIKWLDKAIESIEKQNYKNWEICIADDCSTKQEVREHLSAMKNSRIKIKLLEKNQGISGATNAAAALASGEYILLMDNDDELAPSALHEFYQKIKKEGSEIIYSDMDIIDAKGKTRDPLCKPDWSPDLFLSQMYLGHLIGFKKSLFEKVGGFRGEFNGSQDYDLLLRMTEMTDKIGHVPEILYHWRDLPSSTAANPESKPYAQTAGLNAIQEHLDRVYGKGAATANETENLFVYDVRYHMNEEPKVSIIIPIKDHADLLKAAIDSIYAKTTYKNFEIIILNNNSEREETFTYLKKVKEEHDNVIVKDAAFEFNWSRLNNYGMKFATGDVYVCLNNDVEVIEPEWLTRLVEKAIRKDVGVVGGLLLYEDNTIQHAGVVIGMGGWADHVFKGMKPQHYGSPFVSPMVTRNVSAVTGACLAVSKATIEKIGGFDEKFIVCGSDIELALRANQHGLVNIYDPNVRLYHYESKSRDASKIPQIDFDLSDQMYKTYRKNGDPYYNRNLDYYCCQPKICAAVQQTVKEQEEKMLLKRKRETGLPQLDTNVYEITPYTFRKIEYPNRRMNLLVPSINAEHVFGGISTALKFFDTLVKALGYDARIILVDAEPDKAAIKKYSDEYTFVKAEDDSLVAKQIIPYSNRFNRSIPVSENDYFLFTGWWTAYCCQDAYVGFENTFGIKPNIFLYFIQDYEPGFYSWSTKYLLADSTYKSDYPTIAIFNSMLLKEFFDENHYHFTHSFAFDPVLNDGLRKALEQMPAQVDKKKQILVYGRPGTERNAFNLVVAALKKWVMMQPDIEEWEILSAGEMHRSIPLGNGKELVSVGKLTIEEYARTLQETYAGISLMCSPHPSYPPLEMSVFDVKTITNTYANKDLKDFNDNMVSLDNISPMNIATHLTEICKAYRPQVEHVTANPLYVKNEHVFDFIKDIKEILG</sequence>
<keyword evidence="4" id="KW-0808">Transferase</keyword>
<dbReference type="Pfam" id="PF22772">
    <property type="entry name" value="WsaF_C"/>
    <property type="match status" value="1"/>
</dbReference>
<dbReference type="GO" id="GO:0016757">
    <property type="term" value="F:glycosyltransferase activity"/>
    <property type="evidence" value="ECO:0007669"/>
    <property type="project" value="UniProtKB-KW"/>
</dbReference>
<dbReference type="PANTHER" id="PTHR43179">
    <property type="entry name" value="RHAMNOSYLTRANSFERASE WBBL"/>
    <property type="match status" value="1"/>
</dbReference>
<dbReference type="Gene3D" id="3.40.50.11090">
    <property type="match status" value="1"/>
</dbReference>
<feature type="domain" description="WsaF N-terminal" evidence="2">
    <location>
        <begin position="662"/>
        <end position="818"/>
    </location>
</feature>
<dbReference type="CAZy" id="GT4">
    <property type="family name" value="Glycosyltransferase Family 4"/>
</dbReference>
<gene>
    <name evidence="4" type="ORF">ROSEINA2194_02598</name>
</gene>
<evidence type="ECO:0000313" key="5">
    <source>
        <dbReference type="Proteomes" id="UP000003561"/>
    </source>
</evidence>
<dbReference type="CAZy" id="GT2">
    <property type="family name" value="Glycosyltransferase Family 2"/>
</dbReference>
<dbReference type="InterPro" id="IPR001173">
    <property type="entry name" value="Glyco_trans_2-like"/>
</dbReference>
<dbReference type="CDD" id="cd04186">
    <property type="entry name" value="GT_2_like_c"/>
    <property type="match status" value="1"/>
</dbReference>
<accession>C0FV27</accession>
<evidence type="ECO:0000259" key="1">
    <source>
        <dbReference type="Pfam" id="PF00535"/>
    </source>
</evidence>
<dbReference type="InterPro" id="IPR055050">
    <property type="entry name" value="WsaF_C"/>
</dbReference>
<dbReference type="Proteomes" id="UP000003561">
    <property type="component" value="Unassembled WGS sequence"/>
</dbReference>
<feature type="domain" description="WsaF C-terminal" evidence="3">
    <location>
        <begin position="861"/>
        <end position="992"/>
    </location>
</feature>
<comment type="caution">
    <text evidence="4">The sequence shown here is derived from an EMBL/GenBank/DDBJ whole genome shotgun (WGS) entry which is preliminary data.</text>
</comment>
<keyword evidence="4" id="KW-0328">Glycosyltransferase</keyword>
<dbReference type="SUPFAM" id="SSF53448">
    <property type="entry name" value="Nucleotide-diphospho-sugar transferases"/>
    <property type="match status" value="2"/>
</dbReference>
<reference evidence="4 5" key="2">
    <citation type="submission" date="2009-03" db="EMBL/GenBank/DDBJ databases">
        <title>Draft genome sequence of Roseburia inulinivorans (DSM 16841).</title>
        <authorList>
            <person name="Sudarsanam P."/>
            <person name="Ley R."/>
            <person name="Guruge J."/>
            <person name="Turnbaugh P.J."/>
            <person name="Mahowald M."/>
            <person name="Liep D."/>
            <person name="Gordon J."/>
        </authorList>
    </citation>
    <scope>NUCLEOTIDE SEQUENCE [LARGE SCALE GENOMIC DNA]</scope>
    <source>
        <strain evidence="4 5">DSM 16841</strain>
    </source>
</reference>
<feature type="domain" description="Glycosyltransferase 2-like" evidence="1">
    <location>
        <begin position="349"/>
        <end position="472"/>
    </location>
</feature>
<dbReference type="EMBL" id="ACFY01000096">
    <property type="protein sequence ID" value="EEG93631.1"/>
    <property type="molecule type" value="Genomic_DNA"/>
</dbReference>
<dbReference type="CDD" id="cd04184">
    <property type="entry name" value="GT2_RfbC_Mx_like"/>
    <property type="match status" value="1"/>
</dbReference>
<dbReference type="InterPro" id="IPR029044">
    <property type="entry name" value="Nucleotide-diphossugar_trans"/>
</dbReference>
<organism evidence="4 5">
    <name type="scientific">Roseburia inulinivorans DSM 16841</name>
    <dbReference type="NCBI Taxonomy" id="622312"/>
    <lineage>
        <taxon>Bacteria</taxon>
        <taxon>Bacillati</taxon>
        <taxon>Bacillota</taxon>
        <taxon>Clostridia</taxon>
        <taxon>Lachnospirales</taxon>
        <taxon>Lachnospiraceae</taxon>
        <taxon>Roseburia</taxon>
    </lineage>
</organism>
<dbReference type="AlphaFoldDB" id="C0FV27"/>
<evidence type="ECO:0000259" key="3">
    <source>
        <dbReference type="Pfam" id="PF22772"/>
    </source>
</evidence>
<dbReference type="eggNOG" id="COG3754">
    <property type="taxonomic scope" value="Bacteria"/>
</dbReference>
<dbReference type="eggNOG" id="COG0463">
    <property type="taxonomic scope" value="Bacteria"/>
</dbReference>